<dbReference type="EMBL" id="GBRH01161331">
    <property type="protein sequence ID" value="JAE36565.1"/>
    <property type="molecule type" value="Transcribed_RNA"/>
</dbReference>
<reference evidence="1" key="1">
    <citation type="submission" date="2014-09" db="EMBL/GenBank/DDBJ databases">
        <authorList>
            <person name="Magalhaes I.L.F."/>
            <person name="Oliveira U."/>
            <person name="Santos F.R."/>
            <person name="Vidigal T.H.D.A."/>
            <person name="Brescovit A.D."/>
            <person name="Santos A.J."/>
        </authorList>
    </citation>
    <scope>NUCLEOTIDE SEQUENCE</scope>
    <source>
        <tissue evidence="1">Shoot tissue taken approximately 20 cm above the soil surface</tissue>
    </source>
</reference>
<reference evidence="1" key="2">
    <citation type="journal article" date="2015" name="Data Brief">
        <title>Shoot transcriptome of the giant reed, Arundo donax.</title>
        <authorList>
            <person name="Barrero R.A."/>
            <person name="Guerrero F.D."/>
            <person name="Moolhuijzen P."/>
            <person name="Goolsby J.A."/>
            <person name="Tidwell J."/>
            <person name="Bellgard S.E."/>
            <person name="Bellgard M.I."/>
        </authorList>
    </citation>
    <scope>NUCLEOTIDE SEQUENCE</scope>
    <source>
        <tissue evidence="1">Shoot tissue taken approximately 20 cm above the soil surface</tissue>
    </source>
</reference>
<sequence>MAWARQRRRTLRGSLRCRLGPTQLCLRGIASLRRPKRMIFAPTLLRNTN</sequence>
<name>A0A0A9HHC2_ARUDO</name>
<accession>A0A0A9HHC2</accession>
<evidence type="ECO:0000313" key="1">
    <source>
        <dbReference type="EMBL" id="JAE36565.1"/>
    </source>
</evidence>
<dbReference type="AlphaFoldDB" id="A0A0A9HHC2"/>
<proteinExistence type="predicted"/>
<organism evidence="1">
    <name type="scientific">Arundo donax</name>
    <name type="common">Giant reed</name>
    <name type="synonym">Donax arundinaceus</name>
    <dbReference type="NCBI Taxonomy" id="35708"/>
    <lineage>
        <taxon>Eukaryota</taxon>
        <taxon>Viridiplantae</taxon>
        <taxon>Streptophyta</taxon>
        <taxon>Embryophyta</taxon>
        <taxon>Tracheophyta</taxon>
        <taxon>Spermatophyta</taxon>
        <taxon>Magnoliopsida</taxon>
        <taxon>Liliopsida</taxon>
        <taxon>Poales</taxon>
        <taxon>Poaceae</taxon>
        <taxon>PACMAD clade</taxon>
        <taxon>Arundinoideae</taxon>
        <taxon>Arundineae</taxon>
        <taxon>Arundo</taxon>
    </lineage>
</organism>
<protein>
    <submittedName>
        <fullName evidence="1">Uncharacterized protein</fullName>
    </submittedName>
</protein>